<dbReference type="Proteomes" id="UP000518300">
    <property type="component" value="Unassembled WGS sequence"/>
</dbReference>
<dbReference type="PROSITE" id="PS51257">
    <property type="entry name" value="PROKAR_LIPOPROTEIN"/>
    <property type="match status" value="1"/>
</dbReference>
<dbReference type="EMBL" id="JABBJJ010000155">
    <property type="protein sequence ID" value="NMO18809.1"/>
    <property type="molecule type" value="Genomic_DNA"/>
</dbReference>
<gene>
    <name evidence="1" type="ORF">HG543_28680</name>
</gene>
<proteinExistence type="predicted"/>
<comment type="caution">
    <text evidence="1">The sequence shown here is derived from an EMBL/GenBank/DDBJ whole genome shotgun (WGS) entry which is preliminary data.</text>
</comment>
<protein>
    <recommendedName>
        <fullName evidence="3">Lipoprotein</fullName>
    </recommendedName>
</protein>
<evidence type="ECO:0000313" key="2">
    <source>
        <dbReference type="Proteomes" id="UP000518300"/>
    </source>
</evidence>
<organism evidence="1 2">
    <name type="scientific">Pyxidicoccus fallax</name>
    <dbReference type="NCBI Taxonomy" id="394095"/>
    <lineage>
        <taxon>Bacteria</taxon>
        <taxon>Pseudomonadati</taxon>
        <taxon>Myxococcota</taxon>
        <taxon>Myxococcia</taxon>
        <taxon>Myxococcales</taxon>
        <taxon>Cystobacterineae</taxon>
        <taxon>Myxococcaceae</taxon>
        <taxon>Pyxidicoccus</taxon>
    </lineage>
</organism>
<name>A0A848LM89_9BACT</name>
<keyword evidence="2" id="KW-1185">Reference proteome</keyword>
<reference evidence="1 2" key="1">
    <citation type="submission" date="2020-04" db="EMBL/GenBank/DDBJ databases">
        <title>Draft genome of Pyxidicoccus fallax type strain.</title>
        <authorList>
            <person name="Whitworth D.E."/>
        </authorList>
    </citation>
    <scope>NUCLEOTIDE SEQUENCE [LARGE SCALE GENOMIC DNA]</scope>
    <source>
        <strain evidence="1 2">DSM 14698</strain>
    </source>
</reference>
<evidence type="ECO:0000313" key="1">
    <source>
        <dbReference type="EMBL" id="NMO18809.1"/>
    </source>
</evidence>
<dbReference type="RefSeq" id="WP_169348072.1">
    <property type="nucleotide sequence ID" value="NZ_JABBJJ010000155.1"/>
</dbReference>
<sequence length="198" mass="20555">MTKRRDGRPQWVLGAMLGLVLMGACGGGAPDEGAARRATPLGLDGVDLCGNVCGQGEACEGGVCVGTGLLQITATWSRPGDADLYVLTPGGRLIHYANRGPDADTEFGELDVDDQTGTGPENIFWAVGTIPPVNTYRVCLTAVGFDPAPSPTNPVSYTVRVRRPGKPDFITTGSYTQVTASGGCNFGDPSYVTSFGLP</sequence>
<accession>A0A848LM89</accession>
<dbReference type="AlphaFoldDB" id="A0A848LM89"/>
<evidence type="ECO:0008006" key="3">
    <source>
        <dbReference type="Google" id="ProtNLM"/>
    </source>
</evidence>